<feature type="compositionally biased region" description="Basic and acidic residues" evidence="1">
    <location>
        <begin position="112"/>
        <end position="162"/>
    </location>
</feature>
<dbReference type="EMBL" id="AFYV02001959">
    <property type="protein sequence ID" value="KFG60284.1"/>
    <property type="molecule type" value="Genomic_DNA"/>
</dbReference>
<organism evidence="2 3">
    <name type="scientific">Toxoplasma gondii RUB</name>
    <dbReference type="NCBI Taxonomy" id="935652"/>
    <lineage>
        <taxon>Eukaryota</taxon>
        <taxon>Sar</taxon>
        <taxon>Alveolata</taxon>
        <taxon>Apicomplexa</taxon>
        <taxon>Conoidasida</taxon>
        <taxon>Coccidia</taxon>
        <taxon>Eucoccidiorida</taxon>
        <taxon>Eimeriorina</taxon>
        <taxon>Sarcocystidae</taxon>
        <taxon>Toxoplasma</taxon>
    </lineage>
</organism>
<feature type="compositionally biased region" description="Basic and acidic residues" evidence="1">
    <location>
        <begin position="233"/>
        <end position="262"/>
    </location>
</feature>
<sequence length="276" mass="31846">MIAFLVVSPKAKVSLSFTSLIIRFRDRRKRSAGCMYTAHSRASGRRIGRISTKGFAVCGLYRWSGCFGWFAFLASFGFLKRGKGEMRSASETGGSPMQRRGRGGRSGRTQRSRPEGRRQRKGRDSRTAGEKKEGTREEREERRTAHSFQLKEEARDSSDKGEKRKRGKRNGRREVEAHHRDRLSDKRSKRGRNQAAAAREEKKENNERRTARRRRGRTCSSATDGLEFCCESGVRREEAERRRKREEKDKEGKAYKRNRQAEKTILFSEARSRGSC</sequence>
<evidence type="ECO:0000256" key="1">
    <source>
        <dbReference type="SAM" id="MobiDB-lite"/>
    </source>
</evidence>
<dbReference type="Proteomes" id="UP000028834">
    <property type="component" value="Unassembled WGS sequence"/>
</dbReference>
<feature type="compositionally biased region" description="Basic and acidic residues" evidence="1">
    <location>
        <begin position="198"/>
        <end position="209"/>
    </location>
</feature>
<dbReference type="AlphaFoldDB" id="A0A086LUG6"/>
<dbReference type="VEuPathDB" id="ToxoDB:TGRUB_432040"/>
<protein>
    <submittedName>
        <fullName evidence="2">Uncharacterized protein</fullName>
    </submittedName>
</protein>
<feature type="compositionally biased region" description="Basic and acidic residues" evidence="1">
    <location>
        <begin position="172"/>
        <end position="186"/>
    </location>
</feature>
<feature type="region of interest" description="Disordered" evidence="1">
    <location>
        <begin position="86"/>
        <end position="221"/>
    </location>
</feature>
<feature type="compositionally biased region" description="Basic residues" evidence="1">
    <location>
        <begin position="99"/>
        <end position="111"/>
    </location>
</feature>
<proteinExistence type="predicted"/>
<name>A0A086LUG6_TOXGO</name>
<reference evidence="2 3" key="1">
    <citation type="submission" date="2014-05" db="EMBL/GenBank/DDBJ databases">
        <authorList>
            <person name="Sibley D."/>
            <person name="Venepally P."/>
            <person name="Karamycheva S."/>
            <person name="Hadjithomas M."/>
            <person name="Khan A."/>
            <person name="Brunk B."/>
            <person name="Roos D."/>
            <person name="Caler E."/>
            <person name="Lorenzi H."/>
        </authorList>
    </citation>
    <scope>NUCLEOTIDE SEQUENCE [LARGE SCALE GENOMIC DNA]</scope>
    <source>
        <strain evidence="2 3">RUB</strain>
    </source>
</reference>
<evidence type="ECO:0000313" key="3">
    <source>
        <dbReference type="Proteomes" id="UP000028834"/>
    </source>
</evidence>
<feature type="region of interest" description="Disordered" evidence="1">
    <location>
        <begin position="233"/>
        <end position="276"/>
    </location>
</feature>
<comment type="caution">
    <text evidence="2">The sequence shown here is derived from an EMBL/GenBank/DDBJ whole genome shotgun (WGS) entry which is preliminary data.</text>
</comment>
<evidence type="ECO:0000313" key="2">
    <source>
        <dbReference type="EMBL" id="KFG60284.1"/>
    </source>
</evidence>
<gene>
    <name evidence="2" type="ORF">TGRUB_432040</name>
</gene>
<accession>A0A086LUG6</accession>